<keyword evidence="2" id="KW-1185">Reference proteome</keyword>
<evidence type="ECO:0000313" key="1">
    <source>
        <dbReference type="Ensembl" id="ENSPKIP00000017859.1"/>
    </source>
</evidence>
<reference evidence="1" key="2">
    <citation type="submission" date="2025-09" db="UniProtKB">
        <authorList>
            <consortium name="Ensembl"/>
        </authorList>
    </citation>
    <scope>IDENTIFICATION</scope>
</reference>
<proteinExistence type="predicted"/>
<evidence type="ECO:0000313" key="2">
    <source>
        <dbReference type="Proteomes" id="UP000261540"/>
    </source>
</evidence>
<dbReference type="Ensembl" id="ENSPKIT00000042378.1">
    <property type="protein sequence ID" value="ENSPKIP00000017859.1"/>
    <property type="gene ID" value="ENSPKIG00000003616.1"/>
</dbReference>
<sequence length="133" mass="14624">MEVASAALRTRRPRKAPGPDHCMTIRPIILNTKSAETEPREIIKYKVILFSSSFFTERLISEDANASLASTAFITMVAVADSEMFPLSFTRTTSLCVTLSVSVNGRSVLISPVYTQMLVQGLFTRPIPNDVAL</sequence>
<protein>
    <submittedName>
        <fullName evidence="1">Uncharacterized protein</fullName>
    </submittedName>
</protein>
<dbReference type="Proteomes" id="UP000261540">
    <property type="component" value="Unplaced"/>
</dbReference>
<organism evidence="1 2">
    <name type="scientific">Paramormyrops kingsleyae</name>
    <dbReference type="NCBI Taxonomy" id="1676925"/>
    <lineage>
        <taxon>Eukaryota</taxon>
        <taxon>Metazoa</taxon>
        <taxon>Chordata</taxon>
        <taxon>Craniata</taxon>
        <taxon>Vertebrata</taxon>
        <taxon>Euteleostomi</taxon>
        <taxon>Actinopterygii</taxon>
        <taxon>Neopterygii</taxon>
        <taxon>Teleostei</taxon>
        <taxon>Osteoglossocephala</taxon>
        <taxon>Osteoglossomorpha</taxon>
        <taxon>Osteoglossiformes</taxon>
        <taxon>Mormyridae</taxon>
        <taxon>Paramormyrops</taxon>
    </lineage>
</organism>
<reference evidence="1" key="1">
    <citation type="submission" date="2025-08" db="UniProtKB">
        <authorList>
            <consortium name="Ensembl"/>
        </authorList>
    </citation>
    <scope>IDENTIFICATION</scope>
</reference>
<accession>A0A3B3RHF0</accession>
<dbReference type="GeneTree" id="ENSGT01020000230605"/>
<name>A0A3B3RHF0_9TELE</name>
<dbReference type="AlphaFoldDB" id="A0A3B3RHF0"/>